<proteinExistence type="predicted"/>
<name>A0ABR7ISK3_9CLOT</name>
<dbReference type="RefSeq" id="WP_069987269.1">
    <property type="nucleotide sequence ID" value="NZ_JACOQK010000001.1"/>
</dbReference>
<sequence>MNQVVLLTGKQDHDFFQWLFHQLKQRFSFYYYGNGMLQQIGNNPAFCIYHTEQLRSVVSQNSLLVVANHGDLSKLEQLETSVLIHSENTRQLKAVSCFQIPTITCGMSQKDFFTFSSVGVEKSVVSLQRELNLLGNEIEPMEIPVYHSSQVEQYGVLCYAAIVLGIYGPQDRMELS</sequence>
<accession>A0ABR7ISK3</accession>
<reference evidence="1 2" key="1">
    <citation type="submission" date="2020-08" db="EMBL/GenBank/DDBJ databases">
        <title>Genome public.</title>
        <authorList>
            <person name="Liu C."/>
            <person name="Sun Q."/>
        </authorList>
    </citation>
    <scope>NUCLEOTIDE SEQUENCE [LARGE SCALE GENOMIC DNA]</scope>
    <source>
        <strain evidence="1 2">NSJ-27</strain>
    </source>
</reference>
<comment type="caution">
    <text evidence="1">The sequence shown here is derived from an EMBL/GenBank/DDBJ whole genome shotgun (WGS) entry which is preliminary data.</text>
</comment>
<gene>
    <name evidence="1" type="ORF">H8Z77_07175</name>
</gene>
<keyword evidence="2" id="KW-1185">Reference proteome</keyword>
<evidence type="ECO:0000313" key="1">
    <source>
        <dbReference type="EMBL" id="MBC5787797.1"/>
    </source>
</evidence>
<dbReference type="EMBL" id="JACOQK010000001">
    <property type="protein sequence ID" value="MBC5787797.1"/>
    <property type="molecule type" value="Genomic_DNA"/>
</dbReference>
<organism evidence="1 2">
    <name type="scientific">Clostridium facile</name>
    <dbReference type="NCBI Taxonomy" id="2763035"/>
    <lineage>
        <taxon>Bacteria</taxon>
        <taxon>Bacillati</taxon>
        <taxon>Bacillota</taxon>
        <taxon>Clostridia</taxon>
        <taxon>Eubacteriales</taxon>
        <taxon>Clostridiaceae</taxon>
        <taxon>Clostridium</taxon>
    </lineage>
</organism>
<dbReference type="Proteomes" id="UP000649151">
    <property type="component" value="Unassembled WGS sequence"/>
</dbReference>
<evidence type="ECO:0000313" key="2">
    <source>
        <dbReference type="Proteomes" id="UP000649151"/>
    </source>
</evidence>
<protein>
    <submittedName>
        <fullName evidence="1">Uncharacterized protein</fullName>
    </submittedName>
</protein>